<proteinExistence type="predicted"/>
<protein>
    <submittedName>
        <fullName evidence="2">Uncharacterized protein</fullName>
    </submittedName>
</protein>
<organism evidence="2 3">
    <name type="scientific">Streptomyces spongiicola</name>
    <dbReference type="NCBI Taxonomy" id="1690221"/>
    <lineage>
        <taxon>Bacteria</taxon>
        <taxon>Bacillati</taxon>
        <taxon>Actinomycetota</taxon>
        <taxon>Actinomycetes</taxon>
        <taxon>Kitasatosporales</taxon>
        <taxon>Streptomycetaceae</taxon>
        <taxon>Streptomyces</taxon>
    </lineage>
</organism>
<evidence type="ECO:0000313" key="3">
    <source>
        <dbReference type="Proteomes" id="UP000245051"/>
    </source>
</evidence>
<keyword evidence="3" id="KW-1185">Reference proteome</keyword>
<dbReference type="EMBL" id="CP029254">
    <property type="protein sequence ID" value="AWK09396.1"/>
    <property type="molecule type" value="Genomic_DNA"/>
</dbReference>
<evidence type="ECO:0000256" key="1">
    <source>
        <dbReference type="SAM" id="MobiDB-lite"/>
    </source>
</evidence>
<evidence type="ECO:0000313" key="2">
    <source>
        <dbReference type="EMBL" id="AWK09396.1"/>
    </source>
</evidence>
<feature type="compositionally biased region" description="Pro residues" evidence="1">
    <location>
        <begin position="41"/>
        <end position="50"/>
    </location>
</feature>
<gene>
    <name evidence="2" type="ORF">DDQ41_11190</name>
</gene>
<name>A0ABN5KM27_9ACTN</name>
<feature type="region of interest" description="Disordered" evidence="1">
    <location>
        <begin position="1"/>
        <end position="67"/>
    </location>
</feature>
<feature type="compositionally biased region" description="Basic residues" evidence="1">
    <location>
        <begin position="51"/>
        <end position="67"/>
    </location>
</feature>
<reference evidence="2 3" key="1">
    <citation type="submission" date="2018-05" db="EMBL/GenBank/DDBJ databases">
        <title>Complete genome sequence of the Type Strain of Streptomyces spongiicola HNM0071, the producer of staurosporine.</title>
        <authorList>
            <person name="Zhou S."/>
            <person name="Huang X."/>
        </authorList>
    </citation>
    <scope>NUCLEOTIDE SEQUENCE [LARGE SCALE GENOMIC DNA]</scope>
    <source>
        <strain evidence="2 3">HNM0071</strain>
    </source>
</reference>
<sequence>MSLRRSSCPQCAWAPGGSAYAPGHRPGGKDPATRPGRRPGPAGPAAPGPLRPRRCAPARARRRYQWG</sequence>
<dbReference type="Proteomes" id="UP000245051">
    <property type="component" value="Chromosome"/>
</dbReference>
<accession>A0ABN5KM27</accession>